<feature type="active site" evidence="3">
    <location>
        <position position="121"/>
    </location>
</feature>
<dbReference type="InterPro" id="IPR033697">
    <property type="entry name" value="Ribonuclease_T2_eukaryotic"/>
</dbReference>
<dbReference type="InterPro" id="IPR033130">
    <property type="entry name" value="RNase_T2_His_AS_2"/>
</dbReference>
<dbReference type="PANTHER" id="PTHR11240:SF22">
    <property type="entry name" value="RIBONUCLEASE T2"/>
    <property type="match status" value="1"/>
</dbReference>
<proteinExistence type="evidence at transcript level"/>
<protein>
    <submittedName>
        <fullName evidence="5">RNase Bm2</fullName>
    </submittedName>
</protein>
<dbReference type="GO" id="GO:0006401">
    <property type="term" value="P:RNA catabolic process"/>
    <property type="evidence" value="ECO:0007669"/>
    <property type="project" value="TreeGrafter"/>
</dbReference>
<sequence>MAVRLGVIAIIVAAILVPSYAVDFDFFYLTRQWAGGVCKHSHKQLDTEENRRTCTRYPDDDIFTIHGLWPNREDGTWPSYCDDSAKFDGDLGKDLLEELSSEWPSYYGSNYGFWKHEWEKHGTCAGPLIADERDYFDKTLELKEKYDLMDALTAAGITPSTEEIYSRQGFEDAIKAATGAKPVLLCSGKNPATLTEIWMCFSKDLKPINCTAGTSSRCRDLRFLPISRTHSTTYS</sequence>
<dbReference type="PROSITE" id="PS00531">
    <property type="entry name" value="RNASE_T2_2"/>
    <property type="match status" value="1"/>
</dbReference>
<dbReference type="PROSITE" id="PS00530">
    <property type="entry name" value="RNASE_T2_1"/>
    <property type="match status" value="1"/>
</dbReference>
<dbReference type="EMBL" id="AB164319">
    <property type="protein sequence ID" value="BAE06158.1"/>
    <property type="molecule type" value="Genomic_DNA"/>
</dbReference>
<dbReference type="AlphaFoldDB" id="Q4LF17"/>
<evidence type="ECO:0000256" key="3">
    <source>
        <dbReference type="PIRSR" id="PIRSR633697-1"/>
    </source>
</evidence>
<comment type="similarity">
    <text evidence="1 4">Belongs to the RNase T2 family.</text>
</comment>
<dbReference type="InterPro" id="IPR001568">
    <property type="entry name" value="RNase_T2-like"/>
</dbReference>
<dbReference type="InterPro" id="IPR036430">
    <property type="entry name" value="RNase_T2-like_sf"/>
</dbReference>
<evidence type="ECO:0000256" key="1">
    <source>
        <dbReference type="ARBA" id="ARBA00007469"/>
    </source>
</evidence>
<evidence type="ECO:0000256" key="2">
    <source>
        <dbReference type="ARBA" id="ARBA00023157"/>
    </source>
</evidence>
<gene>
    <name evidence="5" type="primary">rnasebm2</name>
</gene>
<dbReference type="InterPro" id="IPR018188">
    <property type="entry name" value="RNase_T2_His_AS_1"/>
</dbReference>
<feature type="active site" evidence="3">
    <location>
        <position position="66"/>
    </location>
</feature>
<dbReference type="Gene3D" id="3.90.730.10">
    <property type="entry name" value="Ribonuclease T2-like"/>
    <property type="match status" value="1"/>
</dbReference>
<dbReference type="EMBL" id="AB164318">
    <property type="protein sequence ID" value="BAE06157.1"/>
    <property type="molecule type" value="mRNA"/>
</dbReference>
<evidence type="ECO:0000256" key="4">
    <source>
        <dbReference type="RuleBase" id="RU004328"/>
    </source>
</evidence>
<name>Q4LF17_BRYMA</name>
<dbReference type="GO" id="GO:0005576">
    <property type="term" value="C:extracellular region"/>
    <property type="evidence" value="ECO:0007669"/>
    <property type="project" value="TreeGrafter"/>
</dbReference>
<dbReference type="Pfam" id="PF00445">
    <property type="entry name" value="Ribonuclease_T2"/>
    <property type="match status" value="1"/>
</dbReference>
<dbReference type="GO" id="GO:0003723">
    <property type="term" value="F:RNA binding"/>
    <property type="evidence" value="ECO:0007669"/>
    <property type="project" value="InterPro"/>
</dbReference>
<dbReference type="GO" id="GO:0033897">
    <property type="term" value="F:ribonuclease T2 activity"/>
    <property type="evidence" value="ECO:0007669"/>
    <property type="project" value="InterPro"/>
</dbReference>
<evidence type="ECO:0000313" key="5">
    <source>
        <dbReference type="EMBL" id="BAE06158.1"/>
    </source>
</evidence>
<reference evidence="5" key="1">
    <citation type="submission" date="2004-03" db="EMBL/GenBank/DDBJ databases">
        <title>Primary structure and some properties of a ribonuclease Bm2 (RNase Bm2) from Bryopsis Maxima.</title>
        <authorList>
            <person name="Itagaki T."/>
            <person name="Koyama H."/>
            <person name="Daigo S."/>
            <person name="Kobayashi H."/>
            <person name="Koyama T."/>
            <person name="Iwama M."/>
            <person name="Ohgi K."/>
            <person name="Irie M."/>
            <person name="Inokuchi N."/>
        </authorList>
    </citation>
    <scope>NUCLEOTIDE SEQUENCE</scope>
</reference>
<dbReference type="PANTHER" id="PTHR11240">
    <property type="entry name" value="RIBONUCLEASE T2"/>
    <property type="match status" value="1"/>
</dbReference>
<organism evidence="5">
    <name type="scientific">Bryopsis maxima</name>
    <name type="common">Green alga</name>
    <dbReference type="NCBI Taxonomy" id="3129"/>
    <lineage>
        <taxon>Eukaryota</taxon>
        <taxon>Viridiplantae</taxon>
        <taxon>Chlorophyta</taxon>
        <taxon>core chlorophytes</taxon>
        <taxon>Ulvophyceae</taxon>
        <taxon>TCBD clade</taxon>
        <taxon>Bryopsidales</taxon>
        <taxon>Bryopsidineae</taxon>
        <taxon>Bryopsidaceae</taxon>
        <taxon>Bryopsis</taxon>
    </lineage>
</organism>
<feature type="active site" evidence="3">
    <location>
        <position position="117"/>
    </location>
</feature>
<keyword evidence="2" id="KW-1015">Disulfide bond</keyword>
<dbReference type="CDD" id="cd01061">
    <property type="entry name" value="RNase_T2_euk"/>
    <property type="match status" value="1"/>
</dbReference>
<accession>Q4LF17</accession>
<dbReference type="SUPFAM" id="SSF55895">
    <property type="entry name" value="Ribonuclease Rh-like"/>
    <property type="match status" value="1"/>
</dbReference>